<name>A0A9W9PXW6_9EURO</name>
<feature type="domain" description="DNA helicase Pif1-like DEAD-box helicase" evidence="3">
    <location>
        <begin position="1392"/>
        <end position="1564"/>
    </location>
</feature>
<feature type="region of interest" description="Disordered" evidence="2">
    <location>
        <begin position="754"/>
        <end position="777"/>
    </location>
</feature>
<feature type="domain" description="DUF6570" evidence="5">
    <location>
        <begin position="219"/>
        <end position="337"/>
    </location>
</feature>
<protein>
    <recommendedName>
        <fullName evidence="1">ATP-dependent DNA helicase</fullName>
        <ecNumber evidence="1">5.6.2.3</ecNumber>
    </recommendedName>
</protein>
<dbReference type="EC" id="5.6.2.3" evidence="1"/>
<dbReference type="Pfam" id="PF20209">
    <property type="entry name" value="DUF6570"/>
    <property type="match status" value="1"/>
</dbReference>
<dbReference type="Pfam" id="PF05970">
    <property type="entry name" value="PIF1"/>
    <property type="match status" value="1"/>
</dbReference>
<sequence>MIVVAMCVCLRLFNPRDALLVDYHVCPLLSKRGPVLDAVFTSLPPLQTSVVGVVRLLILLAPAVEVSFQLALATSFNPFVNSFQQSTPSTRQGRHLRPRQTRRTERTTQSHTSSFVINQGLDFLRQEHASRVHASNMFPPEISSSHIRQSVARFENNMALASRDTICCSCGMLVILAKTSRFLDGDSLLLPLEGFLDTCGYNEGFWNLCSTCHAALLRGSFPKFSGKNNMNVTLCQHYPEALKDLTLTEEYIIAMSHPVGVVVKLRPGGQTSPANYRALRGHFIVIPQDPKPLLQILPSPDLQFTELIKVFWLGNRPPTDSDLQPFLSVHHSTVDHWPDGFIPSDLQRQVICLGDTDHLERAGYSVNLQEGNYENDWQAAEDHRDHFTDDALPVTASGTVDLNGDRQNPDLRLLNTMYTLIDDPPPDMQPPHTSTSHASHTARLATAQQRTPVIEYGIRGQASLLNQWQDRHFLTSAFPALFPAGIGGHLDHRDIPVSLVAFANWALSHHSRRFAHHRTFMYLLYDMIQLRNSCLGNSLLIKRSQWTSVTRDLNSLNVARLQKAAEELATSQVTSDPLVRRLLKNITAIGVQVPGSFFQKLQMRAELRGLLVREGMPAFWLTINPSDLQNPLVLVLAGVQCSTDLSINVASAIRYATATSDPVAVARFFHYTCKAVLDGLLCSKTTDIGILGEVSNYFGVVESNGRGMLHLHTLVWVRGNLDFIRIRDRILADGDFASRMIGFLESVVKHSLHDSHEDPDSAISNTTPPSTGSETDSEFIQNLSYDSNRVAYTKQLHSKRHTATCFKYRPQRSNNNVCRFGMPRDLLDASKVDEHGIIHLARNHAWVSPWNPSIASCIRSNHDISWIPTVSKSLSLLYYITNYATKDDVSSCHMVTKAALLKQMIERANAAPTPTMADSRLRQTGMDKFALRCFNSLSQDREVSGVQVASMLLQLPSYYTLNYNFTRINLWWLRRYVRSIIPTGQSRRDPLPSDTIGEEPCNYDQSAPAPANIFDNYKLRGNLLSCLSIFEYCMIVRTKRRQDATTEDVPFDEEHPRHHTHVQRLAQSPSQTATVTLQGELTEFQSSEDSVPGGNPTTTAIKNDLAEILLGLFIPWQNLSSIFPQAPTTTTTHDILHDIWTSVEPTLPAHIRTFAQNIELLRKSKSDCQADAILRSRSTQHACPIGQELTNPPYPASDSEHEAPPQTADHSLNKETLLAAFFAISRRWMKEAQDAQRRITTLTSFASRPLSLQPQNLRPLHIPDSTLYESSGLSFFPASTLQEWKDHIKNITNLTDQDLYTETSATTVPDLHDFNLEFVDDVLVPVLTDSAPLPDLLQYRLRVDQNPTVAAITSLVCEMVPLNEKQRIVVEKVLAKALIYANHPYDPSQRTQILLYVGGEGGVGKSQIIKAIVTAMDLIHRKNEIILMAPTGAAADVIGGSTYHTSLGISLNRYRRTGVGPRVRRLWSRKTIMIIDEVSMVDLSALSIINTHCKIARSLDRSSPDLFGGLPIVILMGDFYQFPPVQGQPLWKMPRSETDQEGKLIWSQFKQVIILHEQMRQAEDLLYRNLLTRARAGTLTNDDLLTLNSKAIASLTDPQLQTTTAVVKLNALRHVINRFQIERFAQARHQRIIIFPAIHTRTRSSGPTDLTLHADDLLGLPDQGAKIPFPGLILYTLSMPKMVLTNICTPAGLVNGATGEAVGVVVDPEADFHELDELYIFCTKPPACLLFKPNRSKSVSIQSLDENVIPIFPLEASIIVKGYSVRRRQIPICPAFCLTDYKVQGATLESAVLDLKGDRNGRRQDSHRKYCSTYVQLSRLRSLAGLHLLQPIDMSDLQHRPDPQLLAEMHRLQALELETLAAWQTHNSR</sequence>
<keyword evidence="1" id="KW-0547">Nucleotide-binding</keyword>
<dbReference type="PANTHER" id="PTHR47642:SF6">
    <property type="entry name" value="ATP-DEPENDENT DNA HELICASE"/>
    <property type="match status" value="1"/>
</dbReference>
<dbReference type="Pfam" id="PF14214">
    <property type="entry name" value="Helitron_like_N"/>
    <property type="match status" value="1"/>
</dbReference>
<dbReference type="InterPro" id="IPR046700">
    <property type="entry name" value="DUF6570"/>
</dbReference>
<feature type="compositionally biased region" description="Polar residues" evidence="2">
    <location>
        <begin position="762"/>
        <end position="777"/>
    </location>
</feature>
<keyword evidence="1" id="KW-0378">Hydrolase</keyword>
<comment type="similarity">
    <text evidence="1">Belongs to the helicase family.</text>
</comment>
<dbReference type="InterPro" id="IPR010285">
    <property type="entry name" value="DNA_helicase_pif1-like_DEAD"/>
</dbReference>
<comment type="catalytic activity">
    <reaction evidence="1">
        <text>ATP + H2O = ADP + phosphate + H(+)</text>
        <dbReference type="Rhea" id="RHEA:13065"/>
        <dbReference type="ChEBI" id="CHEBI:15377"/>
        <dbReference type="ChEBI" id="CHEBI:15378"/>
        <dbReference type="ChEBI" id="CHEBI:30616"/>
        <dbReference type="ChEBI" id="CHEBI:43474"/>
        <dbReference type="ChEBI" id="CHEBI:456216"/>
        <dbReference type="EC" id="5.6.2.3"/>
    </reaction>
</comment>
<feature type="region of interest" description="Disordered" evidence="2">
    <location>
        <begin position="84"/>
        <end position="110"/>
    </location>
</feature>
<evidence type="ECO:0000256" key="2">
    <source>
        <dbReference type="SAM" id="MobiDB-lite"/>
    </source>
</evidence>
<accession>A0A9W9PXW6</accession>
<dbReference type="SUPFAM" id="SSF52540">
    <property type="entry name" value="P-loop containing nucleoside triphosphate hydrolases"/>
    <property type="match status" value="2"/>
</dbReference>
<dbReference type="GO" id="GO:0005524">
    <property type="term" value="F:ATP binding"/>
    <property type="evidence" value="ECO:0007669"/>
    <property type="project" value="UniProtKB-KW"/>
</dbReference>
<dbReference type="GO" id="GO:0043139">
    <property type="term" value="F:5'-3' DNA helicase activity"/>
    <property type="evidence" value="ECO:0007669"/>
    <property type="project" value="UniProtKB-EC"/>
</dbReference>
<keyword evidence="1" id="KW-0233">DNA recombination</keyword>
<dbReference type="GO" id="GO:0016787">
    <property type="term" value="F:hydrolase activity"/>
    <property type="evidence" value="ECO:0007669"/>
    <property type="project" value="UniProtKB-KW"/>
</dbReference>
<comment type="caution">
    <text evidence="6">The sequence shown here is derived from an EMBL/GenBank/DDBJ whole genome shotgun (WGS) entry which is preliminary data.</text>
</comment>
<dbReference type="EMBL" id="JAPZBO010000004">
    <property type="protein sequence ID" value="KAJ5318263.1"/>
    <property type="molecule type" value="Genomic_DNA"/>
</dbReference>
<feature type="compositionally biased region" description="Basic residues" evidence="2">
    <location>
        <begin position="92"/>
        <end position="101"/>
    </location>
</feature>
<keyword evidence="1" id="KW-0234">DNA repair</keyword>
<evidence type="ECO:0000313" key="7">
    <source>
        <dbReference type="Proteomes" id="UP001147746"/>
    </source>
</evidence>
<organism evidence="6 7">
    <name type="scientific">Penicillium atrosanguineum</name>
    <dbReference type="NCBI Taxonomy" id="1132637"/>
    <lineage>
        <taxon>Eukaryota</taxon>
        <taxon>Fungi</taxon>
        <taxon>Dikarya</taxon>
        <taxon>Ascomycota</taxon>
        <taxon>Pezizomycotina</taxon>
        <taxon>Eurotiomycetes</taxon>
        <taxon>Eurotiomycetidae</taxon>
        <taxon>Eurotiales</taxon>
        <taxon>Aspergillaceae</taxon>
        <taxon>Penicillium</taxon>
    </lineage>
</organism>
<dbReference type="GO" id="GO:0006281">
    <property type="term" value="P:DNA repair"/>
    <property type="evidence" value="ECO:0007669"/>
    <property type="project" value="UniProtKB-KW"/>
</dbReference>
<evidence type="ECO:0000259" key="4">
    <source>
        <dbReference type="Pfam" id="PF14214"/>
    </source>
</evidence>
<dbReference type="Proteomes" id="UP001147746">
    <property type="component" value="Unassembled WGS sequence"/>
</dbReference>
<reference evidence="6" key="2">
    <citation type="journal article" date="2023" name="IMA Fungus">
        <title>Comparative genomic study of the Penicillium genus elucidates a diverse pangenome and 15 lateral gene transfer events.</title>
        <authorList>
            <person name="Petersen C."/>
            <person name="Sorensen T."/>
            <person name="Nielsen M.R."/>
            <person name="Sondergaard T.E."/>
            <person name="Sorensen J.L."/>
            <person name="Fitzpatrick D.A."/>
            <person name="Frisvad J.C."/>
            <person name="Nielsen K.L."/>
        </authorList>
    </citation>
    <scope>NUCLEOTIDE SEQUENCE</scope>
    <source>
        <strain evidence="6">IBT 21472</strain>
    </source>
</reference>
<keyword evidence="1" id="KW-0067">ATP-binding</keyword>
<dbReference type="InterPro" id="IPR027417">
    <property type="entry name" value="P-loop_NTPase"/>
</dbReference>
<evidence type="ECO:0000259" key="3">
    <source>
        <dbReference type="Pfam" id="PF05970"/>
    </source>
</evidence>
<dbReference type="InterPro" id="IPR025476">
    <property type="entry name" value="Helitron_helicase-like"/>
</dbReference>
<dbReference type="GO" id="GO:0006310">
    <property type="term" value="P:DNA recombination"/>
    <property type="evidence" value="ECO:0007669"/>
    <property type="project" value="UniProtKB-KW"/>
</dbReference>
<dbReference type="Gene3D" id="3.40.50.300">
    <property type="entry name" value="P-loop containing nucleotide triphosphate hydrolases"/>
    <property type="match status" value="1"/>
</dbReference>
<comment type="cofactor">
    <cofactor evidence="1">
        <name>Mg(2+)</name>
        <dbReference type="ChEBI" id="CHEBI:18420"/>
    </cofactor>
</comment>
<keyword evidence="1" id="KW-0227">DNA damage</keyword>
<evidence type="ECO:0000313" key="6">
    <source>
        <dbReference type="EMBL" id="KAJ5318263.1"/>
    </source>
</evidence>
<feature type="region of interest" description="Disordered" evidence="2">
    <location>
        <begin position="1184"/>
        <end position="1210"/>
    </location>
</feature>
<evidence type="ECO:0000256" key="1">
    <source>
        <dbReference type="RuleBase" id="RU363044"/>
    </source>
</evidence>
<reference evidence="6" key="1">
    <citation type="submission" date="2022-12" db="EMBL/GenBank/DDBJ databases">
        <authorList>
            <person name="Petersen C."/>
        </authorList>
    </citation>
    <scope>NUCLEOTIDE SEQUENCE</scope>
    <source>
        <strain evidence="6">IBT 21472</strain>
    </source>
</reference>
<dbReference type="GO" id="GO:0000723">
    <property type="term" value="P:telomere maintenance"/>
    <property type="evidence" value="ECO:0007669"/>
    <property type="project" value="InterPro"/>
</dbReference>
<evidence type="ECO:0000259" key="5">
    <source>
        <dbReference type="Pfam" id="PF20209"/>
    </source>
</evidence>
<keyword evidence="1" id="KW-0347">Helicase</keyword>
<proteinExistence type="inferred from homology"/>
<dbReference type="PANTHER" id="PTHR47642">
    <property type="entry name" value="ATP-DEPENDENT DNA HELICASE"/>
    <property type="match status" value="1"/>
</dbReference>
<dbReference type="InterPro" id="IPR051055">
    <property type="entry name" value="PIF1_helicase"/>
</dbReference>
<feature type="domain" description="Helitron helicase-like" evidence="4">
    <location>
        <begin position="502"/>
        <end position="715"/>
    </location>
</feature>
<gene>
    <name evidence="6" type="ORF">N7476_004683</name>
</gene>
<keyword evidence="7" id="KW-1185">Reference proteome</keyword>